<feature type="region of interest" description="Disordered" evidence="1">
    <location>
        <begin position="105"/>
        <end position="146"/>
    </location>
</feature>
<accession>A0ABU6SXB2</accession>
<feature type="compositionally biased region" description="Pro residues" evidence="1">
    <location>
        <begin position="117"/>
        <end position="131"/>
    </location>
</feature>
<dbReference type="Proteomes" id="UP001341840">
    <property type="component" value="Unassembled WGS sequence"/>
</dbReference>
<sequence length="146" mass="15337">MQLCPPPVPPPSCHRRSSTAGGLVVVTAGVLAVPASPPPPLSCCNCQRLYTTNIPPMTVSSYTKRPSKNLLAINVAPHHKIVVLDQLHDDDDHCHLLELNIKARSTAVGGSGSSTGPPLPPRPPPPPPPAQPDQGPADDDDDYEDA</sequence>
<protein>
    <submittedName>
        <fullName evidence="2">Uncharacterized protein</fullName>
    </submittedName>
</protein>
<keyword evidence="3" id="KW-1185">Reference proteome</keyword>
<evidence type="ECO:0000313" key="2">
    <source>
        <dbReference type="EMBL" id="MED6140666.1"/>
    </source>
</evidence>
<reference evidence="2 3" key="1">
    <citation type="journal article" date="2023" name="Plants (Basel)">
        <title>Bridging the Gap: Combining Genomics and Transcriptomics Approaches to Understand Stylosanthes scabra, an Orphan Legume from the Brazilian Caatinga.</title>
        <authorList>
            <person name="Ferreira-Neto J.R.C."/>
            <person name="da Silva M.D."/>
            <person name="Binneck E."/>
            <person name="de Melo N.F."/>
            <person name="da Silva R.H."/>
            <person name="de Melo A.L.T.M."/>
            <person name="Pandolfi V."/>
            <person name="Bustamante F.O."/>
            <person name="Brasileiro-Vidal A.C."/>
            <person name="Benko-Iseppon A.M."/>
        </authorList>
    </citation>
    <scope>NUCLEOTIDE SEQUENCE [LARGE SCALE GENOMIC DNA]</scope>
    <source>
        <tissue evidence="2">Leaves</tissue>
    </source>
</reference>
<feature type="compositionally biased region" description="Acidic residues" evidence="1">
    <location>
        <begin position="136"/>
        <end position="146"/>
    </location>
</feature>
<name>A0ABU6SXB2_9FABA</name>
<organism evidence="2 3">
    <name type="scientific">Stylosanthes scabra</name>
    <dbReference type="NCBI Taxonomy" id="79078"/>
    <lineage>
        <taxon>Eukaryota</taxon>
        <taxon>Viridiplantae</taxon>
        <taxon>Streptophyta</taxon>
        <taxon>Embryophyta</taxon>
        <taxon>Tracheophyta</taxon>
        <taxon>Spermatophyta</taxon>
        <taxon>Magnoliopsida</taxon>
        <taxon>eudicotyledons</taxon>
        <taxon>Gunneridae</taxon>
        <taxon>Pentapetalae</taxon>
        <taxon>rosids</taxon>
        <taxon>fabids</taxon>
        <taxon>Fabales</taxon>
        <taxon>Fabaceae</taxon>
        <taxon>Papilionoideae</taxon>
        <taxon>50 kb inversion clade</taxon>
        <taxon>dalbergioids sensu lato</taxon>
        <taxon>Dalbergieae</taxon>
        <taxon>Pterocarpus clade</taxon>
        <taxon>Stylosanthes</taxon>
    </lineage>
</organism>
<dbReference type="EMBL" id="JASCZI010062603">
    <property type="protein sequence ID" value="MED6140666.1"/>
    <property type="molecule type" value="Genomic_DNA"/>
</dbReference>
<proteinExistence type="predicted"/>
<comment type="caution">
    <text evidence="2">The sequence shown here is derived from an EMBL/GenBank/DDBJ whole genome shotgun (WGS) entry which is preliminary data.</text>
</comment>
<evidence type="ECO:0000313" key="3">
    <source>
        <dbReference type="Proteomes" id="UP001341840"/>
    </source>
</evidence>
<evidence type="ECO:0000256" key="1">
    <source>
        <dbReference type="SAM" id="MobiDB-lite"/>
    </source>
</evidence>
<gene>
    <name evidence="2" type="ORF">PIB30_095493</name>
</gene>